<evidence type="ECO:0008006" key="3">
    <source>
        <dbReference type="Google" id="ProtNLM"/>
    </source>
</evidence>
<dbReference type="Proteomes" id="UP001159363">
    <property type="component" value="Chromosome X"/>
</dbReference>
<name>A0ABQ9HMC0_9NEOP</name>
<evidence type="ECO:0000313" key="2">
    <source>
        <dbReference type="Proteomes" id="UP001159363"/>
    </source>
</evidence>
<evidence type="ECO:0000313" key="1">
    <source>
        <dbReference type="EMBL" id="KAJ8885038.1"/>
    </source>
</evidence>
<sequence length="292" mass="33409">MSVQGLLRSSDAMSILSHTKNKGKVLTIFLLPYTSWSRTLIITKKMLRVQRTRCCANKLFMVSDRLSCKQRKQQFHFIYNKSSNNEYDTCLVSDVKKISNENRPRRVKNIDSVGHLKCGRGQSVRGPRACTAYGNKCATCVYKKVSIVTNVSVVLHPIKVRGQLCDIPRRMTRKKTIDKVNITVKLDIGAQVSVLPLDIFKKVREGQEGVEKTKVGTKQLFYWPRMSTGIEQMYPGAGHVRNSGGLFGESNLYLVKFKDFDILKWVLRSSKRLEMLSLYRLTTSPTDYIYDH</sequence>
<dbReference type="EMBL" id="JARBHB010000004">
    <property type="protein sequence ID" value="KAJ8885038.1"/>
    <property type="molecule type" value="Genomic_DNA"/>
</dbReference>
<comment type="caution">
    <text evidence="1">The sequence shown here is derived from an EMBL/GenBank/DDBJ whole genome shotgun (WGS) entry which is preliminary data.</text>
</comment>
<keyword evidence="2" id="KW-1185">Reference proteome</keyword>
<organism evidence="1 2">
    <name type="scientific">Dryococelus australis</name>
    <dbReference type="NCBI Taxonomy" id="614101"/>
    <lineage>
        <taxon>Eukaryota</taxon>
        <taxon>Metazoa</taxon>
        <taxon>Ecdysozoa</taxon>
        <taxon>Arthropoda</taxon>
        <taxon>Hexapoda</taxon>
        <taxon>Insecta</taxon>
        <taxon>Pterygota</taxon>
        <taxon>Neoptera</taxon>
        <taxon>Polyneoptera</taxon>
        <taxon>Phasmatodea</taxon>
        <taxon>Verophasmatodea</taxon>
        <taxon>Anareolatae</taxon>
        <taxon>Phasmatidae</taxon>
        <taxon>Eurycanthinae</taxon>
        <taxon>Dryococelus</taxon>
    </lineage>
</organism>
<accession>A0ABQ9HMC0</accession>
<gene>
    <name evidence="1" type="ORF">PR048_011234</name>
</gene>
<protein>
    <recommendedName>
        <fullName evidence="3">Peptidase A2 domain-containing protein</fullName>
    </recommendedName>
</protein>
<reference evidence="1 2" key="1">
    <citation type="submission" date="2023-02" db="EMBL/GenBank/DDBJ databases">
        <title>LHISI_Scaffold_Assembly.</title>
        <authorList>
            <person name="Stuart O.P."/>
            <person name="Cleave R."/>
            <person name="Magrath M.J.L."/>
            <person name="Mikheyev A.S."/>
        </authorList>
    </citation>
    <scope>NUCLEOTIDE SEQUENCE [LARGE SCALE GENOMIC DNA]</scope>
    <source>
        <strain evidence="1">Daus_M_001</strain>
        <tissue evidence="1">Leg muscle</tissue>
    </source>
</reference>
<proteinExistence type="predicted"/>